<dbReference type="AlphaFoldDB" id="A0A0A9G137"/>
<feature type="region of interest" description="Disordered" evidence="1">
    <location>
        <begin position="17"/>
        <end position="42"/>
    </location>
</feature>
<name>A0A0A9G137_ARUDO</name>
<reference evidence="2" key="2">
    <citation type="journal article" date="2015" name="Data Brief">
        <title>Shoot transcriptome of the giant reed, Arundo donax.</title>
        <authorList>
            <person name="Barrero R.A."/>
            <person name="Guerrero F.D."/>
            <person name="Moolhuijzen P."/>
            <person name="Goolsby J.A."/>
            <person name="Tidwell J."/>
            <person name="Bellgard S.E."/>
            <person name="Bellgard M.I."/>
        </authorList>
    </citation>
    <scope>NUCLEOTIDE SEQUENCE</scope>
    <source>
        <tissue evidence="2">Shoot tissue taken approximately 20 cm above the soil surface</tissue>
    </source>
</reference>
<protein>
    <submittedName>
        <fullName evidence="2">Uncharacterized protein</fullName>
    </submittedName>
</protein>
<sequence length="42" mass="4373">MGPAHGFSKWAVTAHVTTNGRRDGPRGRLLSGQADNGLKTGP</sequence>
<organism evidence="2">
    <name type="scientific">Arundo donax</name>
    <name type="common">Giant reed</name>
    <name type="synonym">Donax arundinaceus</name>
    <dbReference type="NCBI Taxonomy" id="35708"/>
    <lineage>
        <taxon>Eukaryota</taxon>
        <taxon>Viridiplantae</taxon>
        <taxon>Streptophyta</taxon>
        <taxon>Embryophyta</taxon>
        <taxon>Tracheophyta</taxon>
        <taxon>Spermatophyta</taxon>
        <taxon>Magnoliopsida</taxon>
        <taxon>Liliopsida</taxon>
        <taxon>Poales</taxon>
        <taxon>Poaceae</taxon>
        <taxon>PACMAD clade</taxon>
        <taxon>Arundinoideae</taxon>
        <taxon>Arundineae</taxon>
        <taxon>Arundo</taxon>
    </lineage>
</organism>
<evidence type="ECO:0000256" key="1">
    <source>
        <dbReference type="SAM" id="MobiDB-lite"/>
    </source>
</evidence>
<evidence type="ECO:0000313" key="2">
    <source>
        <dbReference type="EMBL" id="JAE16251.1"/>
    </source>
</evidence>
<accession>A0A0A9G137</accession>
<proteinExistence type="predicted"/>
<dbReference type="EMBL" id="GBRH01181645">
    <property type="protein sequence ID" value="JAE16251.1"/>
    <property type="molecule type" value="Transcribed_RNA"/>
</dbReference>
<reference evidence="2" key="1">
    <citation type="submission" date="2014-09" db="EMBL/GenBank/DDBJ databases">
        <authorList>
            <person name="Magalhaes I.L.F."/>
            <person name="Oliveira U."/>
            <person name="Santos F.R."/>
            <person name="Vidigal T.H.D.A."/>
            <person name="Brescovit A.D."/>
            <person name="Santos A.J."/>
        </authorList>
    </citation>
    <scope>NUCLEOTIDE SEQUENCE</scope>
    <source>
        <tissue evidence="2">Shoot tissue taken approximately 20 cm above the soil surface</tissue>
    </source>
</reference>